<evidence type="ECO:0000256" key="1">
    <source>
        <dbReference type="ARBA" id="ARBA00022723"/>
    </source>
</evidence>
<feature type="binding site" evidence="6">
    <location>
        <position position="89"/>
    </location>
    <ligand>
        <name>Zn(2+)</name>
        <dbReference type="ChEBI" id="CHEBI:29105"/>
    </ligand>
</feature>
<gene>
    <name evidence="10" type="primary">Dmel\CG17803</name>
    <name evidence="10 13" type="ORF">CG17803</name>
    <name evidence="10" type="ORF">Dmel_CG17803</name>
</gene>
<dbReference type="FlyBase" id="FBgn0038547">
    <property type="gene designation" value="CG17803"/>
</dbReference>
<feature type="domain" description="ZAD" evidence="9">
    <location>
        <begin position="84"/>
        <end position="161"/>
    </location>
</feature>
<dbReference type="FunFam" id="3.30.160.60:FF:005154">
    <property type="match status" value="1"/>
</dbReference>
<dbReference type="SMR" id="Q9VEF4"/>
<dbReference type="KEGG" id="dme:Dmel_CG17803"/>
<dbReference type="GO" id="GO:0005634">
    <property type="term" value="C:nucleus"/>
    <property type="evidence" value="ECO:0000250"/>
    <property type="project" value="FlyBase"/>
</dbReference>
<dbReference type="OMA" id="FESQTHH"/>
<reference evidence="10" key="13">
    <citation type="journal article" date="2015" name="Genome Res.">
        <title>The Release 6 reference sequence of the Drosophila melanogaster genome.</title>
        <authorList>
            <person name="Hoskins R.A."/>
            <person name="Carlson J.W."/>
            <person name="Wan K.H."/>
            <person name="Park S."/>
            <person name="Mendez I."/>
            <person name="Galle S.E."/>
            <person name="Booth B.W."/>
            <person name="Pfeiffer B.D."/>
            <person name="George R.A."/>
            <person name="Svirskas R."/>
            <person name="Krzywinski M."/>
            <person name="Schein J."/>
            <person name="Accardo M.C."/>
            <person name="Damia E."/>
            <person name="Messina G."/>
            <person name="Mendez-Lago M."/>
            <person name="de Pablos B."/>
            <person name="Demakova O.V."/>
            <person name="Andreyeva E.N."/>
            <person name="Boldyreva L.V."/>
            <person name="Marra M."/>
            <person name="Carvalho A.B."/>
            <person name="Dimitri P."/>
            <person name="Villasante A."/>
            <person name="Zhimulev I.F."/>
            <person name="Rubin G.M."/>
            <person name="Karpen G.H."/>
            <person name="Celniker S.E."/>
        </authorList>
    </citation>
    <scope>NUCLEOTIDE SEQUENCE</scope>
</reference>
<accession>Q9VEF4</accession>
<dbReference type="GeneID" id="42141"/>
<dbReference type="DNASU" id="42141"/>
<evidence type="ECO:0000256" key="5">
    <source>
        <dbReference type="PROSITE-ProRule" id="PRU00042"/>
    </source>
</evidence>
<dbReference type="IntAct" id="Q9VEF4">
    <property type="interactions" value="9"/>
</dbReference>
<dbReference type="SMART" id="SM00355">
    <property type="entry name" value="ZnF_C2H2"/>
    <property type="match status" value="7"/>
</dbReference>
<feature type="domain" description="C2H2-type" evidence="8">
    <location>
        <begin position="352"/>
        <end position="380"/>
    </location>
</feature>
<reference evidence="10 14" key="1">
    <citation type="journal article" date="2000" name="Science">
        <title>The genome sequence of Drosophila melanogaster.</title>
        <authorList>
            <person name="Adams M.D."/>
            <person name="Celniker S.E."/>
            <person name="Holt R.A."/>
            <person name="Evans C.A."/>
            <person name="Gocayne J.D."/>
            <person name="Amanatides P.G."/>
            <person name="Scherer S.E."/>
            <person name="Li P.W."/>
            <person name="Hoskins R.A."/>
            <person name="Galle R.F."/>
            <person name="George R.A."/>
            <person name="Lewis S.E."/>
            <person name="Richards S."/>
            <person name="Ashburner M."/>
            <person name="Henderson S.N."/>
            <person name="Sutton G.G."/>
            <person name="Wortman J.R."/>
            <person name="Yandell M.D."/>
            <person name="Zhang Q."/>
            <person name="Chen L.X."/>
            <person name="Brandon R.C."/>
            <person name="Rogers Y.H."/>
            <person name="Blazej R.G."/>
            <person name="Champe M."/>
            <person name="Pfeiffer B.D."/>
            <person name="Wan K.H."/>
            <person name="Doyle C."/>
            <person name="Baxter E.G."/>
            <person name="Helt G."/>
            <person name="Nelson C.R."/>
            <person name="Gabor G.L."/>
            <person name="Abril J.F."/>
            <person name="Agbayani A."/>
            <person name="An H.J."/>
            <person name="Andrews-Pfannkoch C."/>
            <person name="Baldwin D."/>
            <person name="Ballew R.M."/>
            <person name="Basu A."/>
            <person name="Baxendale J."/>
            <person name="Bayraktaroglu L."/>
            <person name="Beasley E.M."/>
            <person name="Beeson K.Y."/>
            <person name="Benos P.V."/>
            <person name="Berman B.P."/>
            <person name="Bhandari D."/>
            <person name="Bolshakov S."/>
            <person name="Borkova D."/>
            <person name="Botchan M.R."/>
            <person name="Bouck J."/>
            <person name="Brokstein P."/>
            <person name="Brottier P."/>
            <person name="Burtis K.C."/>
            <person name="Busam D.A."/>
            <person name="Butler H."/>
            <person name="Cadieu E."/>
            <person name="Center A."/>
            <person name="Chandra I."/>
            <person name="Cherry J.M."/>
            <person name="Cawley S."/>
            <person name="Dahlke C."/>
            <person name="Davenport L.B."/>
            <person name="Davies P."/>
            <person name="de Pablos B."/>
            <person name="Delcher A."/>
            <person name="Deng Z."/>
            <person name="Mays A.D."/>
            <person name="Dew I."/>
            <person name="Dietz S.M."/>
            <person name="Dodson K."/>
            <person name="Doup L.E."/>
            <person name="Downes M."/>
            <person name="Dugan-Rocha S."/>
            <person name="Dunkov B.C."/>
            <person name="Dunn P."/>
            <person name="Durbin K.J."/>
            <person name="Evangelista C.C."/>
            <person name="Ferraz C."/>
            <person name="Ferriera S."/>
            <person name="Fleischmann W."/>
            <person name="Fosler C."/>
            <person name="Gabrielian A.E."/>
            <person name="Garg N.S."/>
            <person name="Gelbart W.M."/>
            <person name="Glasser K."/>
            <person name="Glodek A."/>
            <person name="Gong F."/>
            <person name="Gorrell J.H."/>
            <person name="Gu Z."/>
            <person name="Guan P."/>
            <person name="Harris M."/>
            <person name="Harris N.L."/>
            <person name="Harvey D."/>
            <person name="Heiman T.J."/>
            <person name="Hernandez J.R."/>
            <person name="Houck J."/>
            <person name="Hostin D."/>
            <person name="Houston K.A."/>
            <person name="Howland T.J."/>
            <person name="Wei M.H."/>
            <person name="Ibegwam C."/>
            <person name="Jalali M."/>
            <person name="Kalush F."/>
            <person name="Karpen G.H."/>
            <person name="Ke Z."/>
            <person name="Kennison J.A."/>
            <person name="Ketchum K.A."/>
            <person name="Kimmel B.E."/>
            <person name="Kodira C.D."/>
            <person name="Kraft C."/>
            <person name="Kravitz S."/>
            <person name="Kulp D."/>
            <person name="Lai Z."/>
            <person name="Lasko P."/>
            <person name="Lei Y."/>
            <person name="Levitsky A.A."/>
            <person name="Li J."/>
            <person name="Li Z."/>
            <person name="Liang Y."/>
            <person name="Lin X."/>
            <person name="Liu X."/>
            <person name="Mattei B."/>
            <person name="McIntosh T.C."/>
            <person name="McLeod M.P."/>
            <person name="McPherson D."/>
            <person name="Merkulov G."/>
            <person name="Milshina N.V."/>
            <person name="Mobarry C."/>
            <person name="Morris J."/>
            <person name="Moshrefi A."/>
            <person name="Mount S.M."/>
            <person name="Moy M."/>
            <person name="Murphy B."/>
            <person name="Murphy L."/>
            <person name="Muzny D.M."/>
            <person name="Nelson D.L."/>
            <person name="Nelson D.R."/>
            <person name="Nelson K.A."/>
            <person name="Nixon K."/>
            <person name="Nusskern D.R."/>
            <person name="Pacleb J.M."/>
            <person name="Palazzolo M."/>
            <person name="Pittman G.S."/>
            <person name="Pan S."/>
            <person name="Pollard J."/>
            <person name="Puri V."/>
            <person name="Reese M.G."/>
            <person name="Reinert K."/>
            <person name="Remington K."/>
            <person name="Saunders R.D."/>
            <person name="Scheeler F."/>
            <person name="Shen H."/>
            <person name="Shue B.C."/>
            <person name="Siden-Kiamos I."/>
            <person name="Simpson M."/>
            <person name="Skupski M.P."/>
            <person name="Smith T."/>
            <person name="Spier E."/>
            <person name="Spradling A.C."/>
            <person name="Stapleton M."/>
            <person name="Strong R."/>
            <person name="Sun E."/>
            <person name="Svirskas R."/>
            <person name="Tector C."/>
            <person name="Turner R."/>
            <person name="Venter E."/>
            <person name="Wang A.H."/>
            <person name="Wang X."/>
            <person name="Wang Z.Y."/>
            <person name="Wassarman D.A."/>
            <person name="Weinstock G.M."/>
            <person name="Weissenbach J."/>
            <person name="Williams S.M."/>
            <person name="WoodageT"/>
            <person name="Worley K.C."/>
            <person name="Wu D."/>
            <person name="Yang S."/>
            <person name="Yao Q.A."/>
            <person name="Ye J."/>
            <person name="Yeh R.F."/>
            <person name="Zaveri J.S."/>
            <person name="Zhan M."/>
            <person name="Zhang G."/>
            <person name="Zhao Q."/>
            <person name="Zheng L."/>
            <person name="Zheng X.H."/>
            <person name="Zhong F.N."/>
            <person name="Zhong W."/>
            <person name="Zhou X."/>
            <person name="Zhu S."/>
            <person name="Zhu X."/>
            <person name="Smith H.O."/>
            <person name="Gibbs R.A."/>
            <person name="Myers E.W."/>
            <person name="Rubin G.M."/>
            <person name="Venter J.C."/>
        </authorList>
    </citation>
    <scope>NUCLEOTIDE SEQUENCE [LARGE SCALE GENOMIC DNA]</scope>
    <source>
        <strain evidence="14">Berkeley</strain>
    </source>
</reference>
<feature type="compositionally biased region" description="Basic and acidic residues" evidence="7">
    <location>
        <begin position="572"/>
        <end position="587"/>
    </location>
</feature>
<evidence type="ECO:0000256" key="6">
    <source>
        <dbReference type="PROSITE-ProRule" id="PRU01263"/>
    </source>
</evidence>
<sequence>MRSSRTASDSKWVRQSNDNKDTMRSSRQVNKKLVKLFLAEADDSDATCTTSTALDTTTADSAFFDSDFEEESTGLQECDPPPASKCRTCFRIISRHEDAQDLYDRVNIALLHHIKVITGVWIQQGVKELPHHICSTCQETVNKSMEFRAKCQQVDKKLRQTTEKYNIQICDEEMESELENVLYEESAQQAKGVVGLEDFSSELLPDSEGVLDEDDFPLDAEPTQFSLSEDELDLDRDTEKDFALEQNKSCNEIISIRKCKTKEEIGKVDHGAKVYKVVLGEYNSLKETAPKYSLSLPKKPQLRVSPEEKNRRRRERIQAKPLNYVCDKCGHTFRQRSQLQMHLLRHNRAKNFECPECPKKFYDLYTRNIHVRALHKGEHPFPCNHCNESFANASSRHRHERDVHGAGNRIRTRVKSKEEGSSRHYCTQCTKSYTSKKGLVLHMNFHNGSRPFQCKICQMKFADPSAMKRHQALHDKFPIRCDICLKGFLLRSQLTKHQDVHTGMHPHRCEICDVHYRHRYNLNKHKNTDLHRDNMQKAIKEEVNGLQQAFKDIDKEMDFESQTPMQPNAQEVRARTQDEKTQTIEYI</sequence>
<protein>
    <submittedName>
        <fullName evidence="11">IP01257p</fullName>
    </submittedName>
    <submittedName>
        <fullName evidence="10">Uncharacterized protein, isoform A</fullName>
    </submittedName>
    <submittedName>
        <fullName evidence="12">Uncharacterized protein, isoform B</fullName>
    </submittedName>
</protein>
<dbReference type="EMBL" id="AE014297">
    <property type="protein sequence ID" value="AAF55470.2"/>
    <property type="molecule type" value="Genomic_DNA"/>
</dbReference>
<feature type="domain" description="C2H2-type" evidence="8">
    <location>
        <begin position="324"/>
        <end position="351"/>
    </location>
</feature>
<dbReference type="GO" id="GO:0000977">
    <property type="term" value="F:RNA polymerase II transcription regulatory region sequence-specific DNA binding"/>
    <property type="evidence" value="ECO:0000318"/>
    <property type="project" value="GO_Central"/>
</dbReference>
<dbReference type="PROSITE" id="PS00028">
    <property type="entry name" value="ZINC_FINGER_C2H2_1"/>
    <property type="match status" value="6"/>
</dbReference>
<dbReference type="VEuPathDB" id="VectorBase:FBgn0038547"/>
<feature type="region of interest" description="Disordered" evidence="7">
    <location>
        <begin position="561"/>
        <end position="587"/>
    </location>
</feature>
<feature type="binding site" evidence="6">
    <location>
        <position position="134"/>
    </location>
    <ligand>
        <name>Zn(2+)</name>
        <dbReference type="ChEBI" id="CHEBI:29105"/>
    </ligand>
</feature>
<dbReference type="Bgee" id="FBgn0038547">
    <property type="expression patterns" value="Expressed in distal medullary amacrine neuron Dm11 in insect head and 25 other cell types or tissues"/>
</dbReference>
<dbReference type="SUPFAM" id="SSF57716">
    <property type="entry name" value="Glucocorticoid receptor-like (DNA-binding domain)"/>
    <property type="match status" value="1"/>
</dbReference>
<feature type="region of interest" description="Disordered" evidence="7">
    <location>
        <begin position="1"/>
        <end position="27"/>
    </location>
</feature>
<feature type="domain" description="C2H2-type" evidence="8">
    <location>
        <begin position="424"/>
        <end position="451"/>
    </location>
</feature>
<reference evidence="14" key="2">
    <citation type="journal article" date="2002" name="Genome Biol.">
        <title>Finishing a whole-genome shotgun: release 3 of the Drosophila melanogaster euchromatic genome sequence.</title>
        <authorList>
            <person name="Celniker S.E."/>
            <person name="Wheeler D.A."/>
            <person name="Kronmiller B."/>
            <person name="Carlson J.W."/>
            <person name="Halpern A."/>
            <person name="Patel S."/>
            <person name="Adams M."/>
            <person name="Champe M."/>
            <person name="Dugan S.P."/>
            <person name="Frise E."/>
            <person name="Hodgson A."/>
            <person name="George R.A."/>
            <person name="Hoskins R.A."/>
            <person name="Laverty T."/>
            <person name="Muzny D.M."/>
            <person name="Nelson C.R."/>
            <person name="Pacleb J.M."/>
            <person name="Park S."/>
            <person name="Pfeiffer B.D."/>
            <person name="Richards S."/>
            <person name="Sodergren E.J."/>
            <person name="Svirskas R."/>
            <person name="Tabor P.E."/>
            <person name="Wan K."/>
            <person name="Stapleton M."/>
            <person name="Sutton G.G."/>
            <person name="Venter C."/>
            <person name="Weinstock G."/>
            <person name="Scherer S.E."/>
            <person name="Myers E.W."/>
            <person name="Gibbs R.A."/>
            <person name="Rubin G.M."/>
        </authorList>
    </citation>
    <scope>NUCLEOTIDE SEQUENCE [LARGE SCALE GENOMIC DNA]</scope>
    <source>
        <strain evidence="14">Berkeley</strain>
    </source>
</reference>
<reference evidence="10" key="15">
    <citation type="submission" date="2024-06" db="EMBL/GenBank/DDBJ databases">
        <title>Drosophila melanogaster release 4 sequence.</title>
        <authorList>
            <consortium name="Berkeley Drosophila Genome Project"/>
            <person name="Celniker S."/>
            <person name="Carlson J."/>
            <person name="Wan K."/>
            <person name="Pfeiffer B."/>
            <person name="Frise E."/>
            <person name="George R."/>
            <person name="Hoskins R."/>
            <person name="Stapleton M."/>
            <person name="Pacleb J."/>
            <person name="Park S."/>
            <person name="Svirskas R."/>
            <person name="Smith E."/>
            <person name="Yu C."/>
            <person name="Rubin G."/>
        </authorList>
    </citation>
    <scope>NUCLEOTIDE SEQUENCE</scope>
</reference>
<dbReference type="GO" id="GO:0003700">
    <property type="term" value="F:DNA-binding transcription factor activity"/>
    <property type="evidence" value="ECO:0000250"/>
    <property type="project" value="FlyBase"/>
</dbReference>
<keyword evidence="3 5" id="KW-0863">Zinc-finger</keyword>
<dbReference type="InterPro" id="IPR012934">
    <property type="entry name" value="Znf_AD"/>
</dbReference>
<dbReference type="GO" id="GO:0006357">
    <property type="term" value="P:regulation of transcription by RNA polymerase II"/>
    <property type="evidence" value="ECO:0000318"/>
    <property type="project" value="GO_Central"/>
</dbReference>
<feature type="domain" description="C2H2-type" evidence="8">
    <location>
        <begin position="479"/>
        <end position="506"/>
    </location>
</feature>
<dbReference type="InterPro" id="IPR013087">
    <property type="entry name" value="Znf_C2H2_type"/>
</dbReference>
<dbReference type="OrthoDB" id="6077919at2759"/>
<feature type="binding site" evidence="6">
    <location>
        <position position="137"/>
    </location>
    <ligand>
        <name>Zn(2+)</name>
        <dbReference type="ChEBI" id="CHEBI:29105"/>
    </ligand>
</feature>
<evidence type="ECO:0000313" key="13">
    <source>
        <dbReference type="FlyBase" id="FBgn0038547"/>
    </source>
</evidence>
<evidence type="ECO:0000259" key="8">
    <source>
        <dbReference type="PROSITE" id="PS50157"/>
    </source>
</evidence>
<reference evidence="10 14" key="6">
    <citation type="journal article" date="2005" name="PLoS Comput. Biol.">
        <title>Combined evidence annotation of transposable elements in genome sequences.</title>
        <authorList>
            <person name="Quesneville H."/>
            <person name="Bergman C.M."/>
            <person name="Andrieu O."/>
            <person name="Autard D."/>
            <person name="Nouaud D."/>
            <person name="Ashburner M."/>
            <person name="Anxolabehere D."/>
        </authorList>
    </citation>
    <scope>NUCLEOTIDE SEQUENCE [LARGE SCALE GENOMIC DNA]</scope>
    <source>
        <strain evidence="14">Berkeley</strain>
    </source>
</reference>
<dbReference type="PROSITE" id="PS50157">
    <property type="entry name" value="ZINC_FINGER_C2H2_2"/>
    <property type="match status" value="6"/>
</dbReference>
<feature type="binding site" evidence="6">
    <location>
        <position position="86"/>
    </location>
    <ligand>
        <name>Zn(2+)</name>
        <dbReference type="ChEBI" id="CHEBI:29105"/>
    </ligand>
</feature>
<dbReference type="EMBL" id="BT022175">
    <property type="protein sequence ID" value="AAY51569.1"/>
    <property type="molecule type" value="mRNA"/>
</dbReference>
<reference evidence="14" key="4">
    <citation type="journal article" date="2002" name="Genome Biol.">
        <title>The transposable elements of the Drosophila melanogaster euchromatin: a genomics perspective.</title>
        <authorList>
            <person name="Kaminker J.S."/>
            <person name="Bergman C.M."/>
            <person name="Kronmiller B."/>
            <person name="Carlson J."/>
            <person name="Svirskas R."/>
            <person name="Patel S."/>
            <person name="Frise E."/>
            <person name="Wheeler D.A."/>
            <person name="Lewis S.E."/>
            <person name="Rubin G.M."/>
            <person name="Ashburner M."/>
            <person name="Celniker S.E."/>
        </authorList>
    </citation>
    <scope>NUCLEOTIDE SEQUENCE [LARGE SCALE GENOMIC DNA]</scope>
    <source>
        <strain evidence="14">Berkeley</strain>
    </source>
</reference>
<dbReference type="HOGENOM" id="CLU_002678_94_3_1"/>
<dbReference type="PANTHER" id="PTHR24379:SF127">
    <property type="entry name" value="BLOODY FINGERS-RELATED"/>
    <property type="match status" value="1"/>
</dbReference>
<dbReference type="UCSC" id="CG17803-RA">
    <property type="organism name" value="d. melanogaster"/>
</dbReference>
<reference evidence="10 14" key="5">
    <citation type="journal article" date="2002" name="Genome Biol.">
        <title>Heterochromatic sequences in a Drosophila whole-genome shotgun assembly.</title>
        <authorList>
            <person name="Hoskins R.A."/>
            <person name="Smith C.D."/>
            <person name="Carlson J.W."/>
            <person name="Carvalho A.B."/>
            <person name="Halpern A."/>
            <person name="Kaminker J.S."/>
            <person name="Kennedy C."/>
            <person name="Mungall C.J."/>
            <person name="Sullivan B.A."/>
            <person name="Sutton G.G."/>
            <person name="Yasuhara J.C."/>
            <person name="Wakimoto B.T."/>
            <person name="Myers E.W."/>
            <person name="Celniker S.E."/>
            <person name="Rubin G.M."/>
            <person name="Karpen G.H."/>
        </authorList>
    </citation>
    <scope>NUCLEOTIDE SEQUENCE [LARGE SCALE GENOMIC DNA]</scope>
    <source>
        <strain evidence="14">Berkeley</strain>
    </source>
</reference>
<organism evidence="10 14">
    <name type="scientific">Drosophila melanogaster</name>
    <name type="common">Fruit fly</name>
    <dbReference type="NCBI Taxonomy" id="7227"/>
    <lineage>
        <taxon>Eukaryota</taxon>
        <taxon>Metazoa</taxon>
        <taxon>Ecdysozoa</taxon>
        <taxon>Arthropoda</taxon>
        <taxon>Hexapoda</taxon>
        <taxon>Insecta</taxon>
        <taxon>Pterygota</taxon>
        <taxon>Neoptera</taxon>
        <taxon>Endopterygota</taxon>
        <taxon>Diptera</taxon>
        <taxon>Brachycera</taxon>
        <taxon>Muscomorpha</taxon>
        <taxon>Ephydroidea</taxon>
        <taxon>Drosophilidae</taxon>
        <taxon>Drosophila</taxon>
        <taxon>Sophophora</taxon>
    </lineage>
</organism>
<reference evidence="11" key="7">
    <citation type="submission" date="2005-08" db="EMBL/GenBank/DDBJ databases">
        <authorList>
            <person name="Stapleton M."/>
            <person name="Carlson J."/>
            <person name="Chavez C."/>
            <person name="Frise E."/>
            <person name="George R."/>
            <person name="Pacleb J."/>
            <person name="Park S."/>
            <person name="Wan K."/>
            <person name="Yu C."/>
            <person name="Celniker S."/>
        </authorList>
    </citation>
    <scope>NUCLEOTIDE SEQUENCE</scope>
</reference>
<dbReference type="PANTHER" id="PTHR24379">
    <property type="entry name" value="KRAB AND ZINC FINGER DOMAIN-CONTAINING"/>
    <property type="match status" value="1"/>
</dbReference>
<feature type="domain" description="C2H2-type" evidence="8">
    <location>
        <begin position="452"/>
        <end position="474"/>
    </location>
</feature>
<dbReference type="PROSITE" id="PS51915">
    <property type="entry name" value="ZAD"/>
    <property type="match status" value="1"/>
</dbReference>
<proteinExistence type="evidence at transcript level"/>
<evidence type="ECO:0000256" key="4">
    <source>
        <dbReference type="ARBA" id="ARBA00022833"/>
    </source>
</evidence>
<reference evidence="14" key="3">
    <citation type="journal article" date="2002" name="Genome Biol.">
        <title>Annotation of the Drosophila melanogaster euchromatic genome: a systematic review.</title>
        <authorList>
            <person name="Misra S."/>
            <person name="Crosby M.A."/>
            <person name="Mungall C.J."/>
            <person name="Matthews B.B."/>
            <person name="Campbell K.S."/>
            <person name="Hradecky P."/>
            <person name="Huang Y."/>
            <person name="Kaminker J.S."/>
            <person name="Millburn G.H."/>
            <person name="Prochnik S.E."/>
            <person name="Smith C.D."/>
            <person name="Tupy J.L."/>
            <person name="Whitfied E.J."/>
            <person name="Bayraktaroglu L."/>
            <person name="Berman B.P."/>
            <person name="Bettencourt B.R."/>
            <person name="Celniker S.E."/>
            <person name="de Grey A.D."/>
            <person name="Drysdale R.A."/>
            <person name="Harris N.L."/>
            <person name="Richter J."/>
            <person name="Russo S."/>
            <person name="Schroeder A.J."/>
            <person name="Shu S.Q."/>
            <person name="Stapleton M."/>
            <person name="Yamada C."/>
            <person name="Ashburner M."/>
            <person name="Gelbart W.M."/>
            <person name="Rubin G.M."/>
            <person name="Lewis S.E."/>
        </authorList>
    </citation>
    <scope>GENOME REANNOTATION</scope>
    <source>
        <strain evidence="14">Berkeley</strain>
    </source>
</reference>
<dbReference type="RefSeq" id="NP_001303488.1">
    <property type="nucleotide sequence ID" value="NM_001316559.1"/>
</dbReference>
<dbReference type="FunCoup" id="Q9VEF4">
    <property type="interactions" value="15"/>
</dbReference>
<keyword evidence="2" id="KW-0677">Repeat</keyword>
<evidence type="ECO:0000313" key="11">
    <source>
        <dbReference type="EMBL" id="AAY51569.1"/>
    </source>
</evidence>
<dbReference type="InterPro" id="IPR036236">
    <property type="entry name" value="Znf_C2H2_sf"/>
</dbReference>
<evidence type="ECO:0000313" key="10">
    <source>
        <dbReference type="EMBL" id="AAF55470.2"/>
    </source>
</evidence>
<dbReference type="GO" id="GO:0000981">
    <property type="term" value="F:DNA-binding transcription factor activity, RNA polymerase II-specific"/>
    <property type="evidence" value="ECO:0000318"/>
    <property type="project" value="GO_Central"/>
</dbReference>
<reference evidence="10" key="8">
    <citation type="submission" date="2006-08" db="EMBL/GenBank/DDBJ databases">
        <authorList>
            <person name="Celniker S."/>
            <person name="Carlson J."/>
            <person name="Wan K."/>
            <person name="Frise E."/>
            <person name="Hoskins R."/>
            <person name="Park S."/>
            <person name="Svirskas R."/>
            <person name="Rubin G."/>
        </authorList>
    </citation>
    <scope>NUCLEOTIDE SEQUENCE</scope>
</reference>
<reference evidence="10" key="12">
    <citation type="journal article" date="2015" name="G3 (Bethesda)">
        <title>Gene Model Annotations for Drosophila melanogaster: The Rule-Benders.</title>
        <authorList>
            <consortium name="FlyBase Consortium"/>
            <person name="Crosby M.A."/>
            <person name="Gramates L.S."/>
            <person name="Dos Santos G."/>
            <person name="Matthews B.B."/>
            <person name="St Pierre S.E."/>
            <person name="Zhou P."/>
            <person name="Schroeder A.J."/>
            <person name="Falls K."/>
            <person name="Emmert D.B."/>
            <person name="Russo S.M."/>
            <person name="Gelbart W.M."/>
            <person name="null"/>
        </authorList>
    </citation>
    <scope>NUCLEOTIDE SEQUENCE</scope>
</reference>
<evidence type="ECO:0000313" key="12">
    <source>
        <dbReference type="EMBL" id="ALI30586.1"/>
    </source>
</evidence>
<dbReference type="Pfam" id="PF00096">
    <property type="entry name" value="zf-C2H2"/>
    <property type="match status" value="2"/>
</dbReference>
<dbReference type="EMBL" id="AE014297">
    <property type="protein sequence ID" value="ALI30586.1"/>
    <property type="molecule type" value="Genomic_DNA"/>
</dbReference>
<dbReference type="SUPFAM" id="SSF57667">
    <property type="entry name" value="beta-beta-alpha zinc fingers"/>
    <property type="match status" value="4"/>
</dbReference>
<feature type="region of interest" description="Disordered" evidence="7">
    <location>
        <begin position="397"/>
        <end position="419"/>
    </location>
</feature>
<accession>Q4V6Y1</accession>
<dbReference type="GO" id="GO:0008270">
    <property type="term" value="F:zinc ion binding"/>
    <property type="evidence" value="ECO:0007669"/>
    <property type="project" value="UniProtKB-UniRule"/>
</dbReference>
<dbReference type="eggNOG" id="KOG1721">
    <property type="taxonomic scope" value="Eukaryota"/>
</dbReference>
<reference evidence="10" key="11">
    <citation type="journal article" date="2015" name="G3 (Bethesda)">
        <title>Gene Model Annotations for Drosophila melanogaster: Impact of High-Throughput Data.</title>
        <authorList>
            <consortium name="FlyBase Consortium"/>
            <person name="Matthews B.B."/>
            <person name="Dos Santos G."/>
            <person name="Crosby M.A."/>
            <person name="Emmert D.B."/>
            <person name="St Pierre S.E."/>
            <person name="Gramates L.S."/>
            <person name="Zhou P."/>
            <person name="Schroeder A.J."/>
            <person name="Falls K."/>
            <person name="Strelets V."/>
            <person name="Russo S.M."/>
            <person name="Gelbart W.M."/>
            <person name="null"/>
        </authorList>
    </citation>
    <scope>NUCLEOTIDE SEQUENCE</scope>
</reference>
<dbReference type="AGR" id="FB:FBgn0038547"/>
<reference evidence="10" key="14">
    <citation type="submission" date="2023-12" db="EMBL/GenBank/DDBJ databases">
        <authorList>
            <consortium name="FlyBase"/>
        </authorList>
    </citation>
    <scope>NUCLEOTIDE SEQUENCE</scope>
</reference>
<feature type="domain" description="C2H2-type" evidence="8">
    <location>
        <begin position="381"/>
        <end position="409"/>
    </location>
</feature>
<reference evidence="10 14" key="10">
    <citation type="journal article" date="2007" name="Science">
        <title>Sequence finishing and mapping of Drosophila melanogaster heterochromatin.</title>
        <authorList>
            <person name="Hoskins R.A."/>
            <person name="Carlson J.W."/>
            <person name="Kennedy C."/>
            <person name="Acevedo D."/>
            <person name="Evans-Holm M."/>
            <person name="Frise E."/>
            <person name="Wan K.H."/>
            <person name="Park S."/>
            <person name="Mendez-Lago M."/>
            <person name="Rossi F."/>
            <person name="Villasante A."/>
            <person name="Dimitri P."/>
            <person name="Karpen G.H."/>
            <person name="Celniker S.E."/>
        </authorList>
    </citation>
    <scope>NUCLEOTIDE SEQUENCE [LARGE SCALE GENOMIC DNA]</scope>
    <source>
        <strain evidence="14">Berkeley</strain>
    </source>
</reference>
<evidence type="ECO:0000256" key="3">
    <source>
        <dbReference type="ARBA" id="ARBA00022771"/>
    </source>
</evidence>
<evidence type="ECO:0000259" key="9">
    <source>
        <dbReference type="PROSITE" id="PS51915"/>
    </source>
</evidence>
<dbReference type="GO" id="GO:0006355">
    <property type="term" value="P:regulation of DNA-templated transcription"/>
    <property type="evidence" value="ECO:0000250"/>
    <property type="project" value="FlyBase"/>
</dbReference>
<dbReference type="Pfam" id="PF07776">
    <property type="entry name" value="zf-AD"/>
    <property type="match status" value="1"/>
</dbReference>
<keyword evidence="1 6" id="KW-0479">Metal-binding</keyword>
<evidence type="ECO:0000313" key="14">
    <source>
        <dbReference type="Proteomes" id="UP000000803"/>
    </source>
</evidence>
<keyword evidence="4 6" id="KW-0862">Zinc</keyword>
<keyword evidence="14" id="KW-1185">Reference proteome</keyword>
<dbReference type="GO" id="GO:0000976">
    <property type="term" value="F:transcription cis-regulatory region binding"/>
    <property type="evidence" value="ECO:0000250"/>
    <property type="project" value="FlyBase"/>
</dbReference>
<name>Q9VEF4_DROME</name>
<dbReference type="Proteomes" id="UP000000803">
    <property type="component" value="Chromosome 3R"/>
</dbReference>
<dbReference type="Gene3D" id="3.30.160.60">
    <property type="entry name" value="Classic Zinc Finger"/>
    <property type="match status" value="5"/>
</dbReference>
<reference evidence="10 14" key="9">
    <citation type="journal article" date="2007" name="Science">
        <title>The Release 5.1 annotation of Drosophila melanogaster heterochromatin.</title>
        <authorList>
            <person name="Smith C.D."/>
            <person name="Shu S."/>
            <person name="Mungall C.J."/>
            <person name="Karpen G.H."/>
        </authorList>
    </citation>
    <scope>NUCLEOTIDE SEQUENCE [LARGE SCALE GENOMIC DNA]</scope>
    <source>
        <strain evidence="14">Berkeley</strain>
    </source>
</reference>
<dbReference type="PaxDb" id="7227-FBpp0082952"/>
<feature type="compositionally biased region" description="Polar residues" evidence="7">
    <location>
        <begin position="1"/>
        <end position="16"/>
    </location>
</feature>
<dbReference type="BioGRID-ORCS" id="42141">
    <property type="hits" value="0 hits in 1 CRISPR screen"/>
</dbReference>
<evidence type="ECO:0000256" key="2">
    <source>
        <dbReference type="ARBA" id="ARBA00022737"/>
    </source>
</evidence>
<dbReference type="SMART" id="SM00868">
    <property type="entry name" value="zf-AD"/>
    <property type="match status" value="1"/>
</dbReference>
<dbReference type="RefSeq" id="NP_650657.2">
    <property type="nucleotide sequence ID" value="NM_142400.2"/>
</dbReference>
<dbReference type="STRING" id="7227.FBpp0312514"/>
<evidence type="ECO:0000256" key="7">
    <source>
        <dbReference type="SAM" id="MobiDB-lite"/>
    </source>
</evidence>
<dbReference type="AlphaFoldDB" id="Q9VEF4"/>
<dbReference type="Reactome" id="R-DME-212436">
    <property type="pathway name" value="Generic Transcription Pathway"/>
</dbReference>